<name>A0ABS3I259_9ENTE</name>
<sequence length="56" mass="6588">MKAFWVCGNCWLTMAIPEIIEILELAKGDALRNLLKVEVFFLLRKKSISLFHGWFF</sequence>
<comment type="caution">
    <text evidence="1">The sequence shown here is derived from an EMBL/GenBank/DDBJ whole genome shotgun (WGS) entry which is preliminary data.</text>
</comment>
<reference evidence="1 2" key="1">
    <citation type="submission" date="2021-03" db="EMBL/GenBank/DDBJ databases">
        <title>Enterococcal diversity collection.</title>
        <authorList>
            <person name="Gilmore M.S."/>
            <person name="Schwartzman J."/>
            <person name="Van Tyne D."/>
            <person name="Martin M."/>
            <person name="Earl A.M."/>
            <person name="Manson A.L."/>
            <person name="Straub T."/>
            <person name="Salamzade R."/>
            <person name="Saavedra J."/>
            <person name="Lebreton F."/>
            <person name="Prichula J."/>
            <person name="Schaufler K."/>
            <person name="Gaca A."/>
            <person name="Sgardioli B."/>
            <person name="Wagenaar J."/>
            <person name="Strong T."/>
        </authorList>
    </citation>
    <scope>NUCLEOTIDE SEQUENCE [LARGE SCALE GENOMIC DNA]</scope>
    <source>
        <strain evidence="1 2">MSG2901</strain>
    </source>
</reference>
<dbReference type="Proteomes" id="UP000664832">
    <property type="component" value="Unassembled WGS sequence"/>
</dbReference>
<dbReference type="EMBL" id="JAFLWI010000016">
    <property type="protein sequence ID" value="MBO0482778.1"/>
    <property type="molecule type" value="Genomic_DNA"/>
</dbReference>
<organism evidence="1 2">
    <name type="scientific">Candidatus Enterococcus courvalinii</name>
    <dbReference type="NCBI Taxonomy" id="2815329"/>
    <lineage>
        <taxon>Bacteria</taxon>
        <taxon>Bacillati</taxon>
        <taxon>Bacillota</taxon>
        <taxon>Bacilli</taxon>
        <taxon>Lactobacillales</taxon>
        <taxon>Enterococcaceae</taxon>
        <taxon>Enterococcus</taxon>
    </lineage>
</organism>
<evidence type="ECO:0000313" key="2">
    <source>
        <dbReference type="Proteomes" id="UP000664832"/>
    </source>
</evidence>
<proteinExistence type="predicted"/>
<dbReference type="InterPro" id="IPR012341">
    <property type="entry name" value="6hp_glycosidase-like_sf"/>
</dbReference>
<protein>
    <submittedName>
        <fullName evidence="1">Uncharacterized protein</fullName>
    </submittedName>
</protein>
<gene>
    <name evidence="1" type="ORF">JZO71_10620</name>
</gene>
<evidence type="ECO:0000313" key="1">
    <source>
        <dbReference type="EMBL" id="MBO0482778.1"/>
    </source>
</evidence>
<dbReference type="Gene3D" id="1.50.10.10">
    <property type="match status" value="1"/>
</dbReference>
<accession>A0ABS3I259</accession>
<dbReference type="RefSeq" id="WP_206899548.1">
    <property type="nucleotide sequence ID" value="NZ_JAFLWI010000016.1"/>
</dbReference>
<keyword evidence="2" id="KW-1185">Reference proteome</keyword>